<organism evidence="1 2">
    <name type="scientific">Petrolisthes cinctipes</name>
    <name type="common">Flat porcelain crab</name>
    <dbReference type="NCBI Taxonomy" id="88211"/>
    <lineage>
        <taxon>Eukaryota</taxon>
        <taxon>Metazoa</taxon>
        <taxon>Ecdysozoa</taxon>
        <taxon>Arthropoda</taxon>
        <taxon>Crustacea</taxon>
        <taxon>Multicrustacea</taxon>
        <taxon>Malacostraca</taxon>
        <taxon>Eumalacostraca</taxon>
        <taxon>Eucarida</taxon>
        <taxon>Decapoda</taxon>
        <taxon>Pleocyemata</taxon>
        <taxon>Anomura</taxon>
        <taxon>Galatheoidea</taxon>
        <taxon>Porcellanidae</taxon>
        <taxon>Petrolisthes</taxon>
    </lineage>
</organism>
<gene>
    <name evidence="1" type="ORF">Pcinc_024963</name>
</gene>
<dbReference type="AlphaFoldDB" id="A0AAE1FA77"/>
<sequence length="317" mass="35619">MLVQEFGWVCRRKLRANVAKSKVRRCRRGAEDRRMNIMLDGEVLEEVECFKYLGSKVTVDSKIETELKSRVNEVGKVLGGMNRMFGCKSLRMDVKRKLYEGIAVPTALYGAAGAETRNMGENEKRRLNVVEMRCLRSMCGVTRMDRVRDEKVRRRTGVVRELAGQSVLRWFGHVERMEENRMVKRIGGSDLGGVRRRGRPQRRWMDTVKGTLSGRGVSVVQGRVIAHDTNEWRRLVCLKSGHRFTVPGGGASIECGPWPAECWWGSLPGSEVAGVNQLLLSGLGMDVNMTVPLVVPQGDAVVRWGAPSSNRDWGAEM</sequence>
<dbReference type="PANTHER" id="PTHR47027">
    <property type="entry name" value="REVERSE TRANSCRIPTASE DOMAIN-CONTAINING PROTEIN"/>
    <property type="match status" value="1"/>
</dbReference>
<accession>A0AAE1FA77</accession>
<dbReference type="Proteomes" id="UP001286313">
    <property type="component" value="Unassembled WGS sequence"/>
</dbReference>
<proteinExistence type="predicted"/>
<name>A0AAE1FA77_PETCI</name>
<evidence type="ECO:0000313" key="2">
    <source>
        <dbReference type="Proteomes" id="UP001286313"/>
    </source>
</evidence>
<keyword evidence="2" id="KW-1185">Reference proteome</keyword>
<evidence type="ECO:0000313" key="1">
    <source>
        <dbReference type="EMBL" id="KAK3869735.1"/>
    </source>
</evidence>
<protein>
    <submittedName>
        <fullName evidence="1">Uncharacterized protein</fullName>
    </submittedName>
</protein>
<dbReference type="EMBL" id="JAWQEG010002789">
    <property type="protein sequence ID" value="KAK3869735.1"/>
    <property type="molecule type" value="Genomic_DNA"/>
</dbReference>
<dbReference type="PANTHER" id="PTHR47027:SF30">
    <property type="entry name" value="THAP-TYPE DOMAIN-CONTAINING PROTEIN"/>
    <property type="match status" value="1"/>
</dbReference>
<reference evidence="1" key="1">
    <citation type="submission" date="2023-10" db="EMBL/GenBank/DDBJ databases">
        <title>Genome assemblies of two species of porcelain crab, Petrolisthes cinctipes and Petrolisthes manimaculis (Anomura: Porcellanidae).</title>
        <authorList>
            <person name="Angst P."/>
        </authorList>
    </citation>
    <scope>NUCLEOTIDE SEQUENCE</scope>
    <source>
        <strain evidence="1">PB745_01</strain>
        <tissue evidence="1">Gill</tissue>
    </source>
</reference>
<comment type="caution">
    <text evidence="1">The sequence shown here is derived from an EMBL/GenBank/DDBJ whole genome shotgun (WGS) entry which is preliminary data.</text>
</comment>